<reference evidence="1 2" key="1">
    <citation type="submission" date="2019-04" db="EMBL/GenBank/DDBJ databases">
        <title>Chitiniphilus eburnea sp. nov., a novel chitinolytic bacterium isolated from aquaculture sludge.</title>
        <authorList>
            <person name="Sheng M."/>
        </authorList>
    </citation>
    <scope>NUCLEOTIDE SEQUENCE [LARGE SCALE GENOMIC DNA]</scope>
    <source>
        <strain evidence="1 2">HX-2-15</strain>
    </source>
</reference>
<name>A0A4U0QI23_9NEIS</name>
<protein>
    <submittedName>
        <fullName evidence="1">Uncharacterized protein</fullName>
    </submittedName>
</protein>
<dbReference type="EMBL" id="SUMF01000004">
    <property type="protein sequence ID" value="TJZ75614.1"/>
    <property type="molecule type" value="Genomic_DNA"/>
</dbReference>
<proteinExistence type="predicted"/>
<comment type="caution">
    <text evidence="1">The sequence shown here is derived from an EMBL/GenBank/DDBJ whole genome shotgun (WGS) entry which is preliminary data.</text>
</comment>
<dbReference type="Proteomes" id="UP000310016">
    <property type="component" value="Unassembled WGS sequence"/>
</dbReference>
<accession>A0A4U0QI23</accession>
<evidence type="ECO:0000313" key="2">
    <source>
        <dbReference type="Proteomes" id="UP000310016"/>
    </source>
</evidence>
<keyword evidence="2" id="KW-1185">Reference proteome</keyword>
<sequence length="76" mass="8777">MGNDHIGSAYAVPLHVDPDDDWQTDRERELLERNHELAQRNFERDERVINTLTAAMDRDDWTLVKAAKILLECGDA</sequence>
<dbReference type="RefSeq" id="WP_136772527.1">
    <property type="nucleotide sequence ID" value="NZ_SUMF01000004.1"/>
</dbReference>
<evidence type="ECO:0000313" key="1">
    <source>
        <dbReference type="EMBL" id="TJZ75614.1"/>
    </source>
</evidence>
<dbReference type="AlphaFoldDB" id="A0A4U0QI23"/>
<gene>
    <name evidence="1" type="ORF">FAZ21_06785</name>
</gene>
<organism evidence="1 2">
    <name type="scientific">Chitiniphilus eburneus</name>
    <dbReference type="NCBI Taxonomy" id="2571148"/>
    <lineage>
        <taxon>Bacteria</taxon>
        <taxon>Pseudomonadati</taxon>
        <taxon>Pseudomonadota</taxon>
        <taxon>Betaproteobacteria</taxon>
        <taxon>Neisseriales</taxon>
        <taxon>Chitinibacteraceae</taxon>
        <taxon>Chitiniphilus</taxon>
    </lineage>
</organism>